<sequence>MLTRRVKMSSAASWRTKYKAPLYLACKIPLISTKLSKIPPPTTNPMYAYRASPSGVNGPPAPPPSRNSWSSQSSPKSSCWPPLSVPNTSYSSNTSTAVGGVGGEVPTTMA</sequence>
<evidence type="ECO:0000256" key="1">
    <source>
        <dbReference type="SAM" id="MobiDB-lite"/>
    </source>
</evidence>
<name>A0A8D8CW36_CULPI</name>
<dbReference type="AlphaFoldDB" id="A0A8D8CW36"/>
<evidence type="ECO:0000313" key="2">
    <source>
        <dbReference type="EMBL" id="CAG6500738.1"/>
    </source>
</evidence>
<feature type="compositionally biased region" description="Polar residues" evidence="1">
    <location>
        <begin position="85"/>
        <end position="97"/>
    </location>
</feature>
<dbReference type="EMBL" id="HBUE01140999">
    <property type="protein sequence ID" value="CAG6500738.1"/>
    <property type="molecule type" value="Transcribed_RNA"/>
</dbReference>
<proteinExistence type="predicted"/>
<feature type="compositionally biased region" description="Low complexity" evidence="1">
    <location>
        <begin position="66"/>
        <end position="82"/>
    </location>
</feature>
<accession>A0A8D8CW36</accession>
<reference evidence="2" key="1">
    <citation type="submission" date="2021-05" db="EMBL/GenBank/DDBJ databases">
        <authorList>
            <person name="Alioto T."/>
            <person name="Alioto T."/>
            <person name="Gomez Garrido J."/>
        </authorList>
    </citation>
    <scope>NUCLEOTIDE SEQUENCE</scope>
</reference>
<feature type="region of interest" description="Disordered" evidence="1">
    <location>
        <begin position="35"/>
        <end position="110"/>
    </location>
</feature>
<protein>
    <submittedName>
        <fullName evidence="2">(northern house mosquito) hypothetical protein</fullName>
    </submittedName>
</protein>
<organism evidence="2">
    <name type="scientific">Culex pipiens</name>
    <name type="common">House mosquito</name>
    <dbReference type="NCBI Taxonomy" id="7175"/>
    <lineage>
        <taxon>Eukaryota</taxon>
        <taxon>Metazoa</taxon>
        <taxon>Ecdysozoa</taxon>
        <taxon>Arthropoda</taxon>
        <taxon>Hexapoda</taxon>
        <taxon>Insecta</taxon>
        <taxon>Pterygota</taxon>
        <taxon>Neoptera</taxon>
        <taxon>Endopterygota</taxon>
        <taxon>Diptera</taxon>
        <taxon>Nematocera</taxon>
        <taxon>Culicoidea</taxon>
        <taxon>Culicidae</taxon>
        <taxon>Culicinae</taxon>
        <taxon>Culicini</taxon>
        <taxon>Culex</taxon>
        <taxon>Culex</taxon>
    </lineage>
</organism>